<dbReference type="VEuPathDB" id="FungiDB:BD410DRAFT_811684"/>
<gene>
    <name evidence="8" type="ORF">BD410DRAFT_811684</name>
</gene>
<dbReference type="InterPro" id="IPR011701">
    <property type="entry name" value="MFS"/>
</dbReference>
<keyword evidence="2" id="KW-0813">Transport</keyword>
<feature type="compositionally biased region" description="Basic and acidic residues" evidence="6">
    <location>
        <begin position="11"/>
        <end position="20"/>
    </location>
</feature>
<dbReference type="SUPFAM" id="SSF103473">
    <property type="entry name" value="MFS general substrate transporter"/>
    <property type="match status" value="1"/>
</dbReference>
<evidence type="ECO:0000256" key="4">
    <source>
        <dbReference type="ARBA" id="ARBA00022989"/>
    </source>
</evidence>
<name>A0A4Y7QNY1_9AGAM</name>
<keyword evidence="4 7" id="KW-1133">Transmembrane helix</keyword>
<dbReference type="EMBL" id="ML170157">
    <property type="protein sequence ID" value="TDL28579.1"/>
    <property type="molecule type" value="Genomic_DNA"/>
</dbReference>
<keyword evidence="5 7" id="KW-0472">Membrane</keyword>
<feature type="transmembrane region" description="Helical" evidence="7">
    <location>
        <begin position="179"/>
        <end position="201"/>
    </location>
</feature>
<dbReference type="AlphaFoldDB" id="A0A4Y7QNY1"/>
<evidence type="ECO:0000256" key="1">
    <source>
        <dbReference type="ARBA" id="ARBA00004141"/>
    </source>
</evidence>
<dbReference type="STRING" id="50990.A0A4Y7QNY1"/>
<comment type="subcellular location">
    <subcellularLocation>
        <location evidence="1">Membrane</location>
        <topology evidence="1">Multi-pass membrane protein</topology>
    </subcellularLocation>
</comment>
<keyword evidence="3 7" id="KW-0812">Transmembrane</keyword>
<feature type="transmembrane region" description="Helical" evidence="7">
    <location>
        <begin position="93"/>
        <end position="111"/>
    </location>
</feature>
<evidence type="ECO:0000256" key="2">
    <source>
        <dbReference type="ARBA" id="ARBA00022448"/>
    </source>
</evidence>
<feature type="transmembrane region" description="Helical" evidence="7">
    <location>
        <begin position="147"/>
        <end position="167"/>
    </location>
</feature>
<evidence type="ECO:0000256" key="6">
    <source>
        <dbReference type="SAM" id="MobiDB-lite"/>
    </source>
</evidence>
<protein>
    <submittedName>
        <fullName evidence="8">MFS general substrate transporter</fullName>
    </submittedName>
</protein>
<proteinExistence type="predicted"/>
<feature type="transmembrane region" description="Helical" evidence="7">
    <location>
        <begin position="61"/>
        <end position="81"/>
    </location>
</feature>
<keyword evidence="9" id="KW-1185">Reference proteome</keyword>
<evidence type="ECO:0000256" key="3">
    <source>
        <dbReference type="ARBA" id="ARBA00022692"/>
    </source>
</evidence>
<feature type="transmembrane region" description="Helical" evidence="7">
    <location>
        <begin position="285"/>
        <end position="309"/>
    </location>
</feature>
<dbReference type="GO" id="GO:0016020">
    <property type="term" value="C:membrane"/>
    <property type="evidence" value="ECO:0007669"/>
    <property type="project" value="UniProtKB-SubCell"/>
</dbReference>
<evidence type="ECO:0000256" key="7">
    <source>
        <dbReference type="SAM" id="Phobius"/>
    </source>
</evidence>
<dbReference type="PANTHER" id="PTHR43791">
    <property type="entry name" value="PERMEASE-RELATED"/>
    <property type="match status" value="1"/>
</dbReference>
<dbReference type="GO" id="GO:0022857">
    <property type="term" value="F:transmembrane transporter activity"/>
    <property type="evidence" value="ECO:0007669"/>
    <property type="project" value="InterPro"/>
</dbReference>
<dbReference type="InterPro" id="IPR036259">
    <property type="entry name" value="MFS_trans_sf"/>
</dbReference>
<feature type="transmembrane region" description="Helical" evidence="7">
    <location>
        <begin position="344"/>
        <end position="370"/>
    </location>
</feature>
<dbReference type="Proteomes" id="UP000294933">
    <property type="component" value="Unassembled WGS sequence"/>
</dbReference>
<reference evidence="8 9" key="1">
    <citation type="submission" date="2018-06" db="EMBL/GenBank/DDBJ databases">
        <title>A transcriptomic atlas of mushroom development highlights an independent origin of complex multicellularity.</title>
        <authorList>
            <consortium name="DOE Joint Genome Institute"/>
            <person name="Krizsan K."/>
            <person name="Almasi E."/>
            <person name="Merenyi Z."/>
            <person name="Sahu N."/>
            <person name="Viragh M."/>
            <person name="Koszo T."/>
            <person name="Mondo S."/>
            <person name="Kiss B."/>
            <person name="Balint B."/>
            <person name="Kues U."/>
            <person name="Barry K."/>
            <person name="Hegedus J.C."/>
            <person name="Henrissat B."/>
            <person name="Johnson J."/>
            <person name="Lipzen A."/>
            <person name="Ohm R."/>
            <person name="Nagy I."/>
            <person name="Pangilinan J."/>
            <person name="Yan J."/>
            <person name="Xiong Y."/>
            <person name="Grigoriev I.V."/>
            <person name="Hibbett D.S."/>
            <person name="Nagy L.G."/>
        </authorList>
    </citation>
    <scope>NUCLEOTIDE SEQUENCE [LARGE SCALE GENOMIC DNA]</scope>
    <source>
        <strain evidence="8 9">SZMC22713</strain>
    </source>
</reference>
<sequence>MSGNASQSKPATERDEDVQLRKKRSATSGLDILYLLSFLDRSSIGNAKLYSMEADLHITDTQYLIALISFFFTCALFEMPSNILLKRLRPSRWLSFLMLMWGIIMTLHGVIRNYGDLITSRVLLGLFEAGLYPGVLVQKSELGTRTAIFFSAATVSGAFGGLLAAAIANMDGVGGKTAWAWIFILEGIITVIAGAATFWIIQDFPDTAKSLNDQEIPLKALQADQQFSAAGEKFKTVYVWQVFTDVKTWIGSTDGPLFAFSLFTPSIINQASFKATKANLLSVPVYAWACLVTCIIGILGDRLVGYIIFLASQTSGVSYFAVCLAASAWVSANTEGSGNLNGAVSSNVACIILAYITIGFISSLVMRIVLKRENERRERIKHNTENDEVHGCVEDAQKGQAGDRWIGFKYTL</sequence>
<dbReference type="Gene3D" id="1.20.1250.20">
    <property type="entry name" value="MFS general substrate transporter like domains"/>
    <property type="match status" value="1"/>
</dbReference>
<feature type="region of interest" description="Disordered" evidence="6">
    <location>
        <begin position="1"/>
        <end position="20"/>
    </location>
</feature>
<evidence type="ECO:0000313" key="8">
    <source>
        <dbReference type="EMBL" id="TDL28579.1"/>
    </source>
</evidence>
<feature type="compositionally biased region" description="Polar residues" evidence="6">
    <location>
        <begin position="1"/>
        <end position="10"/>
    </location>
</feature>
<accession>A0A4Y7QNY1</accession>
<evidence type="ECO:0000313" key="9">
    <source>
        <dbReference type="Proteomes" id="UP000294933"/>
    </source>
</evidence>
<evidence type="ECO:0000256" key="5">
    <source>
        <dbReference type="ARBA" id="ARBA00023136"/>
    </source>
</evidence>
<feature type="transmembrane region" description="Helical" evidence="7">
    <location>
        <begin position="316"/>
        <end position="332"/>
    </location>
</feature>
<dbReference type="PANTHER" id="PTHR43791:SF19">
    <property type="entry name" value="TRANSPORTER, PUTATIVE (AFU_ORTHOLOGUE AFUA_1G01812)-RELATED"/>
    <property type="match status" value="1"/>
</dbReference>
<dbReference type="Pfam" id="PF07690">
    <property type="entry name" value="MFS_1"/>
    <property type="match status" value="1"/>
</dbReference>
<dbReference type="OrthoDB" id="2962993at2759"/>
<organism evidence="8 9">
    <name type="scientific">Rickenella mellea</name>
    <dbReference type="NCBI Taxonomy" id="50990"/>
    <lineage>
        <taxon>Eukaryota</taxon>
        <taxon>Fungi</taxon>
        <taxon>Dikarya</taxon>
        <taxon>Basidiomycota</taxon>
        <taxon>Agaricomycotina</taxon>
        <taxon>Agaricomycetes</taxon>
        <taxon>Hymenochaetales</taxon>
        <taxon>Rickenellaceae</taxon>
        <taxon>Rickenella</taxon>
    </lineage>
</organism>